<dbReference type="Proteomes" id="UP001412067">
    <property type="component" value="Unassembled WGS sequence"/>
</dbReference>
<comment type="caution">
    <text evidence="2">The sequence shown here is derived from an EMBL/GenBank/DDBJ whole genome shotgun (WGS) entry which is preliminary data.</text>
</comment>
<accession>A0ABR2MXP0</accession>
<gene>
    <name evidence="2" type="ORF">KSP40_PGU006694</name>
</gene>
<evidence type="ECO:0000313" key="3">
    <source>
        <dbReference type="Proteomes" id="UP001412067"/>
    </source>
</evidence>
<name>A0ABR2MXP0_9ASPA</name>
<feature type="region of interest" description="Disordered" evidence="1">
    <location>
        <begin position="33"/>
        <end position="82"/>
    </location>
</feature>
<protein>
    <submittedName>
        <fullName evidence="2">Uncharacterized protein</fullName>
    </submittedName>
</protein>
<evidence type="ECO:0000313" key="2">
    <source>
        <dbReference type="EMBL" id="KAK8968995.1"/>
    </source>
</evidence>
<reference evidence="2 3" key="1">
    <citation type="journal article" date="2022" name="Nat. Plants">
        <title>Genomes of leafy and leafless Platanthera orchids illuminate the evolution of mycoheterotrophy.</title>
        <authorList>
            <person name="Li M.H."/>
            <person name="Liu K.W."/>
            <person name="Li Z."/>
            <person name="Lu H.C."/>
            <person name="Ye Q.L."/>
            <person name="Zhang D."/>
            <person name="Wang J.Y."/>
            <person name="Li Y.F."/>
            <person name="Zhong Z.M."/>
            <person name="Liu X."/>
            <person name="Yu X."/>
            <person name="Liu D.K."/>
            <person name="Tu X.D."/>
            <person name="Liu B."/>
            <person name="Hao Y."/>
            <person name="Liao X.Y."/>
            <person name="Jiang Y.T."/>
            <person name="Sun W.H."/>
            <person name="Chen J."/>
            <person name="Chen Y.Q."/>
            <person name="Ai Y."/>
            <person name="Zhai J.W."/>
            <person name="Wu S.S."/>
            <person name="Zhou Z."/>
            <person name="Hsiao Y.Y."/>
            <person name="Wu W.L."/>
            <person name="Chen Y.Y."/>
            <person name="Lin Y.F."/>
            <person name="Hsu J.L."/>
            <person name="Li C.Y."/>
            <person name="Wang Z.W."/>
            <person name="Zhao X."/>
            <person name="Zhong W.Y."/>
            <person name="Ma X.K."/>
            <person name="Ma L."/>
            <person name="Huang J."/>
            <person name="Chen G.Z."/>
            <person name="Huang M.Z."/>
            <person name="Huang L."/>
            <person name="Peng D.H."/>
            <person name="Luo Y.B."/>
            <person name="Zou S.Q."/>
            <person name="Chen S.P."/>
            <person name="Lan S."/>
            <person name="Tsai W.C."/>
            <person name="Van de Peer Y."/>
            <person name="Liu Z.J."/>
        </authorList>
    </citation>
    <scope>NUCLEOTIDE SEQUENCE [LARGE SCALE GENOMIC DNA]</scope>
    <source>
        <strain evidence="2">Lor288</strain>
    </source>
</reference>
<keyword evidence="3" id="KW-1185">Reference proteome</keyword>
<proteinExistence type="predicted"/>
<dbReference type="EMBL" id="JBBWWR010000003">
    <property type="protein sequence ID" value="KAK8968995.1"/>
    <property type="molecule type" value="Genomic_DNA"/>
</dbReference>
<evidence type="ECO:0000256" key="1">
    <source>
        <dbReference type="SAM" id="MobiDB-lite"/>
    </source>
</evidence>
<sequence>MKLKTDAEEQNTDALGSESARKIAGLLWKSFWERGKGSGGSGEPRTRGSAGWKQGKPRDGSRSTGVSLKQPESEAGGGRRSHRMALVAETAVGGASLEDSVVVAGRW</sequence>
<organism evidence="2 3">
    <name type="scientific">Platanthera guangdongensis</name>
    <dbReference type="NCBI Taxonomy" id="2320717"/>
    <lineage>
        <taxon>Eukaryota</taxon>
        <taxon>Viridiplantae</taxon>
        <taxon>Streptophyta</taxon>
        <taxon>Embryophyta</taxon>
        <taxon>Tracheophyta</taxon>
        <taxon>Spermatophyta</taxon>
        <taxon>Magnoliopsida</taxon>
        <taxon>Liliopsida</taxon>
        <taxon>Asparagales</taxon>
        <taxon>Orchidaceae</taxon>
        <taxon>Orchidoideae</taxon>
        <taxon>Orchideae</taxon>
        <taxon>Orchidinae</taxon>
        <taxon>Platanthera</taxon>
    </lineage>
</organism>